<organism evidence="2 3">
    <name type="scientific">Thomasclavelia spiroformis</name>
    <dbReference type="NCBI Taxonomy" id="29348"/>
    <lineage>
        <taxon>Bacteria</taxon>
        <taxon>Bacillati</taxon>
        <taxon>Bacillota</taxon>
        <taxon>Erysipelotrichia</taxon>
        <taxon>Erysipelotrichales</taxon>
        <taxon>Coprobacillaceae</taxon>
        <taxon>Thomasclavelia</taxon>
    </lineage>
</organism>
<reference evidence="2" key="1">
    <citation type="journal article" date="2021" name="PeerJ">
        <title>Extensive microbial diversity within the chicken gut microbiome revealed by metagenomics and culture.</title>
        <authorList>
            <person name="Gilroy R."/>
            <person name="Ravi A."/>
            <person name="Getino M."/>
            <person name="Pursley I."/>
            <person name="Horton D.L."/>
            <person name="Alikhan N.F."/>
            <person name="Baker D."/>
            <person name="Gharbi K."/>
            <person name="Hall N."/>
            <person name="Watson M."/>
            <person name="Adriaenssens E.M."/>
            <person name="Foster-Nyarko E."/>
            <person name="Jarju S."/>
            <person name="Secka A."/>
            <person name="Antonio M."/>
            <person name="Oren A."/>
            <person name="Chaudhuri R.R."/>
            <person name="La Ragione R."/>
            <person name="Hildebrand F."/>
            <person name="Pallen M.J."/>
        </authorList>
    </citation>
    <scope>NUCLEOTIDE SEQUENCE</scope>
    <source>
        <strain evidence="2">CHK193-16274</strain>
    </source>
</reference>
<dbReference type="GO" id="GO:0003677">
    <property type="term" value="F:DNA binding"/>
    <property type="evidence" value="ECO:0007669"/>
    <property type="project" value="InterPro"/>
</dbReference>
<dbReference type="Gene3D" id="1.10.443.10">
    <property type="entry name" value="Intergrase catalytic core"/>
    <property type="match status" value="1"/>
</dbReference>
<dbReference type="AlphaFoldDB" id="A0A921G8D9"/>
<feature type="non-terminal residue" evidence="2">
    <location>
        <position position="82"/>
    </location>
</feature>
<dbReference type="Proteomes" id="UP000749320">
    <property type="component" value="Unassembled WGS sequence"/>
</dbReference>
<proteinExistence type="predicted"/>
<reference evidence="2" key="2">
    <citation type="submission" date="2021-09" db="EMBL/GenBank/DDBJ databases">
        <authorList>
            <person name="Gilroy R."/>
        </authorList>
    </citation>
    <scope>NUCLEOTIDE SEQUENCE</scope>
    <source>
        <strain evidence="2">CHK193-16274</strain>
    </source>
</reference>
<evidence type="ECO:0000256" key="1">
    <source>
        <dbReference type="ARBA" id="ARBA00023172"/>
    </source>
</evidence>
<dbReference type="SUPFAM" id="SSF56349">
    <property type="entry name" value="DNA breaking-rejoining enzymes"/>
    <property type="match status" value="1"/>
</dbReference>
<dbReference type="GO" id="GO:0015074">
    <property type="term" value="P:DNA integration"/>
    <property type="evidence" value="ECO:0007669"/>
    <property type="project" value="InterPro"/>
</dbReference>
<sequence>MDYIYVDEMGERIKPGYVTQTYQKVLRRNNLKVIRFHDLRHPYVKHTTKKYNSEKQKTQATKMDLIAWGFCFCIVSYSKRSW</sequence>
<name>A0A921G8D9_9FIRM</name>
<gene>
    <name evidence="2" type="ORF">K8V91_01425</name>
</gene>
<evidence type="ECO:0008006" key="4">
    <source>
        <dbReference type="Google" id="ProtNLM"/>
    </source>
</evidence>
<accession>A0A921G8D9</accession>
<dbReference type="GO" id="GO:0006310">
    <property type="term" value="P:DNA recombination"/>
    <property type="evidence" value="ECO:0007669"/>
    <property type="project" value="UniProtKB-KW"/>
</dbReference>
<dbReference type="EMBL" id="DYWV01000049">
    <property type="protein sequence ID" value="HJF39558.1"/>
    <property type="molecule type" value="Genomic_DNA"/>
</dbReference>
<comment type="caution">
    <text evidence="2">The sequence shown here is derived from an EMBL/GenBank/DDBJ whole genome shotgun (WGS) entry which is preliminary data.</text>
</comment>
<dbReference type="InterPro" id="IPR013762">
    <property type="entry name" value="Integrase-like_cat_sf"/>
</dbReference>
<protein>
    <recommendedName>
        <fullName evidence="4">Tyr recombinase domain-containing protein</fullName>
    </recommendedName>
</protein>
<keyword evidence="1" id="KW-0233">DNA recombination</keyword>
<dbReference type="InterPro" id="IPR011010">
    <property type="entry name" value="DNA_brk_join_enz"/>
</dbReference>
<evidence type="ECO:0000313" key="3">
    <source>
        <dbReference type="Proteomes" id="UP000749320"/>
    </source>
</evidence>
<evidence type="ECO:0000313" key="2">
    <source>
        <dbReference type="EMBL" id="HJF39558.1"/>
    </source>
</evidence>